<evidence type="ECO:0000313" key="3">
    <source>
        <dbReference type="Proteomes" id="UP001151760"/>
    </source>
</evidence>
<evidence type="ECO:0000313" key="2">
    <source>
        <dbReference type="EMBL" id="GJS68045.1"/>
    </source>
</evidence>
<keyword evidence="3" id="KW-1185">Reference proteome</keyword>
<dbReference type="Proteomes" id="UP001151760">
    <property type="component" value="Unassembled WGS sequence"/>
</dbReference>
<organism evidence="2 3">
    <name type="scientific">Tanacetum coccineum</name>
    <dbReference type="NCBI Taxonomy" id="301880"/>
    <lineage>
        <taxon>Eukaryota</taxon>
        <taxon>Viridiplantae</taxon>
        <taxon>Streptophyta</taxon>
        <taxon>Embryophyta</taxon>
        <taxon>Tracheophyta</taxon>
        <taxon>Spermatophyta</taxon>
        <taxon>Magnoliopsida</taxon>
        <taxon>eudicotyledons</taxon>
        <taxon>Gunneridae</taxon>
        <taxon>Pentapetalae</taxon>
        <taxon>asterids</taxon>
        <taxon>campanulids</taxon>
        <taxon>Asterales</taxon>
        <taxon>Asteraceae</taxon>
        <taxon>Asteroideae</taxon>
        <taxon>Anthemideae</taxon>
        <taxon>Anthemidinae</taxon>
        <taxon>Tanacetum</taxon>
    </lineage>
</organism>
<dbReference type="EMBL" id="BQNB010009762">
    <property type="protein sequence ID" value="GJS68045.1"/>
    <property type="molecule type" value="Genomic_DNA"/>
</dbReference>
<reference evidence="2" key="2">
    <citation type="submission" date="2022-01" db="EMBL/GenBank/DDBJ databases">
        <authorList>
            <person name="Yamashiro T."/>
            <person name="Shiraishi A."/>
            <person name="Satake H."/>
            <person name="Nakayama K."/>
        </authorList>
    </citation>
    <scope>NUCLEOTIDE SEQUENCE</scope>
</reference>
<feature type="region of interest" description="Disordered" evidence="1">
    <location>
        <begin position="104"/>
        <end position="123"/>
    </location>
</feature>
<accession>A0ABQ4XSP8</accession>
<proteinExistence type="predicted"/>
<reference evidence="2" key="1">
    <citation type="journal article" date="2022" name="Int. J. Mol. Sci.">
        <title>Draft Genome of Tanacetum Coccineum: Genomic Comparison of Closely Related Tanacetum-Family Plants.</title>
        <authorList>
            <person name="Yamashiro T."/>
            <person name="Shiraishi A."/>
            <person name="Nakayama K."/>
            <person name="Satake H."/>
        </authorList>
    </citation>
    <scope>NUCLEOTIDE SEQUENCE</scope>
</reference>
<name>A0ABQ4XSP8_9ASTR</name>
<comment type="caution">
    <text evidence="2">The sequence shown here is derived from an EMBL/GenBank/DDBJ whole genome shotgun (WGS) entry which is preliminary data.</text>
</comment>
<gene>
    <name evidence="2" type="ORF">Tco_0682610</name>
</gene>
<sequence length="612" mass="67813">MTRPPLALPPSGLPFLPMLPRRRPTTLRACGVFARRSLPVVPSSPLAVWAGCPSLLRSVRLWITGTNVVEWNSRRVTRSTVPRFEVQVVMITPGYALAPLTGTPEPANARENPGRSVLHSSDRSGIGADSASAASCRTGVIQYVVPHVPPLLRSFPILIVKHHEQQDVETDSFGRYSLMTGFRRLGSPLYSLSICGGFPYPSPRRSPDRKTLSPSRHWTRFPSFPESARTAALSPFHNVRAVAHEFKFEWPFEVPHALFDRERGGQLPSVLAPAAAPLEPPPVLEPADPLRPSRLPVTLAISTKASSHFILPTIPNIKPLYNNSRQQESKKRIAIDLGASRGRKIERHGKNEGRWHKIVYEKDPTERYCTSCSKQGYSKSNFKLRSKKSSTTDAANKEKSKQQPSAPNSNAYRKKSSQGQRGKAPPRQVYRPTGKTVQSSFENTYNLPKKTADNQTEQNLFLLINNKKTSQHIQISADPSTSTASHDSQLRVDSSHQVIVDAIDSSLAANNSNVDNSKAIQDILRQSSSTGTLAASISTFGKARSHHFNGKLYSLFLYLRSRFHTIFPIWDISFDLSKPLHAQRGVRTRASKEGVARVGSVARGPLHLHLPF</sequence>
<feature type="compositionally biased region" description="Polar residues" evidence="1">
    <location>
        <begin position="402"/>
        <end position="411"/>
    </location>
</feature>
<feature type="compositionally biased region" description="Polar residues" evidence="1">
    <location>
        <begin position="435"/>
        <end position="446"/>
    </location>
</feature>
<feature type="region of interest" description="Disordered" evidence="1">
    <location>
        <begin position="383"/>
        <end position="452"/>
    </location>
</feature>
<evidence type="ECO:0000256" key="1">
    <source>
        <dbReference type="SAM" id="MobiDB-lite"/>
    </source>
</evidence>
<protein>
    <submittedName>
        <fullName evidence="2">Uncharacterized protein</fullName>
    </submittedName>
</protein>